<keyword evidence="2 5" id="KW-0812">Transmembrane</keyword>
<evidence type="ECO:0000313" key="8">
    <source>
        <dbReference type="Proteomes" id="UP000275281"/>
    </source>
</evidence>
<feature type="transmembrane region" description="Helical" evidence="5">
    <location>
        <begin position="113"/>
        <end position="130"/>
    </location>
</feature>
<evidence type="ECO:0000256" key="4">
    <source>
        <dbReference type="ARBA" id="ARBA00023136"/>
    </source>
</evidence>
<evidence type="ECO:0000256" key="5">
    <source>
        <dbReference type="SAM" id="Phobius"/>
    </source>
</evidence>
<keyword evidence="3 5" id="KW-1133">Transmembrane helix</keyword>
<dbReference type="PANTHER" id="PTHR32322">
    <property type="entry name" value="INNER MEMBRANE TRANSPORTER"/>
    <property type="match status" value="1"/>
</dbReference>
<dbReference type="InterPro" id="IPR037185">
    <property type="entry name" value="EmrE-like"/>
</dbReference>
<feature type="transmembrane region" description="Helical" evidence="5">
    <location>
        <begin position="51"/>
        <end position="71"/>
    </location>
</feature>
<feature type="transmembrane region" description="Helical" evidence="5">
    <location>
        <begin position="199"/>
        <end position="216"/>
    </location>
</feature>
<feature type="domain" description="EamA" evidence="6">
    <location>
        <begin position="18"/>
        <end position="153"/>
    </location>
</feature>
<evidence type="ECO:0000313" key="7">
    <source>
        <dbReference type="EMBL" id="RPJ67535.1"/>
    </source>
</evidence>
<feature type="transmembrane region" description="Helical" evidence="5">
    <location>
        <begin position="258"/>
        <end position="285"/>
    </location>
</feature>
<organism evidence="7 8">
    <name type="scientific">Alteromonas sediminis</name>
    <dbReference type="NCBI Taxonomy" id="2259342"/>
    <lineage>
        <taxon>Bacteria</taxon>
        <taxon>Pseudomonadati</taxon>
        <taxon>Pseudomonadota</taxon>
        <taxon>Gammaproteobacteria</taxon>
        <taxon>Alteromonadales</taxon>
        <taxon>Alteromonadaceae</taxon>
        <taxon>Alteromonas/Salinimonas group</taxon>
        <taxon>Alteromonas</taxon>
    </lineage>
</organism>
<keyword evidence="8" id="KW-1185">Reference proteome</keyword>
<reference evidence="7 8" key="1">
    <citation type="submission" date="2018-11" db="EMBL/GenBank/DDBJ databases">
        <authorList>
            <person name="Ye M.-Q."/>
            <person name="Du Z.-J."/>
        </authorList>
    </citation>
    <scope>NUCLEOTIDE SEQUENCE [LARGE SCALE GENOMIC DNA]</scope>
    <source>
        <strain evidence="7 8">U0105</strain>
    </source>
</reference>
<evidence type="ECO:0000256" key="2">
    <source>
        <dbReference type="ARBA" id="ARBA00022692"/>
    </source>
</evidence>
<protein>
    <submittedName>
        <fullName evidence="7">DMT family transporter</fullName>
    </submittedName>
</protein>
<dbReference type="Pfam" id="PF00892">
    <property type="entry name" value="EamA"/>
    <property type="match status" value="2"/>
</dbReference>
<feature type="transmembrane region" description="Helical" evidence="5">
    <location>
        <begin position="142"/>
        <end position="157"/>
    </location>
</feature>
<dbReference type="OrthoDB" id="8479066at2"/>
<comment type="subcellular location">
    <subcellularLocation>
        <location evidence="1">Membrane</location>
        <topology evidence="1">Multi-pass membrane protein</topology>
    </subcellularLocation>
</comment>
<dbReference type="SUPFAM" id="SSF103481">
    <property type="entry name" value="Multidrug resistance efflux transporter EmrE"/>
    <property type="match status" value="1"/>
</dbReference>
<proteinExistence type="predicted"/>
<evidence type="ECO:0000256" key="3">
    <source>
        <dbReference type="ARBA" id="ARBA00022989"/>
    </source>
</evidence>
<dbReference type="InterPro" id="IPR000620">
    <property type="entry name" value="EamA_dom"/>
</dbReference>
<gene>
    <name evidence="7" type="ORF">DRW07_08455</name>
</gene>
<dbReference type="AlphaFoldDB" id="A0A3N5YDC2"/>
<evidence type="ECO:0000256" key="1">
    <source>
        <dbReference type="ARBA" id="ARBA00004141"/>
    </source>
</evidence>
<dbReference type="Proteomes" id="UP000275281">
    <property type="component" value="Unassembled WGS sequence"/>
</dbReference>
<name>A0A3N5YDC2_9ALTE</name>
<feature type="transmembrane region" description="Helical" evidence="5">
    <location>
        <begin position="83"/>
        <end position="107"/>
    </location>
</feature>
<comment type="caution">
    <text evidence="7">The sequence shown here is derived from an EMBL/GenBank/DDBJ whole genome shotgun (WGS) entry which is preliminary data.</text>
</comment>
<feature type="transmembrane region" description="Helical" evidence="5">
    <location>
        <begin position="291"/>
        <end position="310"/>
    </location>
</feature>
<feature type="transmembrane region" description="Helical" evidence="5">
    <location>
        <begin position="228"/>
        <end position="246"/>
    </location>
</feature>
<accession>A0A3N5YDC2</accession>
<dbReference type="InterPro" id="IPR050638">
    <property type="entry name" value="AA-Vitamin_Transporters"/>
</dbReference>
<dbReference type="GO" id="GO:0016020">
    <property type="term" value="C:membrane"/>
    <property type="evidence" value="ECO:0007669"/>
    <property type="project" value="UniProtKB-SubCell"/>
</dbReference>
<feature type="transmembrane region" description="Helical" evidence="5">
    <location>
        <begin position="169"/>
        <end position="187"/>
    </location>
</feature>
<feature type="transmembrane region" description="Helical" evidence="5">
    <location>
        <begin position="20"/>
        <end position="39"/>
    </location>
</feature>
<evidence type="ECO:0000259" key="6">
    <source>
        <dbReference type="Pfam" id="PF00892"/>
    </source>
</evidence>
<dbReference type="PANTHER" id="PTHR32322:SF9">
    <property type="entry name" value="AMINO-ACID METABOLITE EFFLUX PUMP-RELATED"/>
    <property type="match status" value="1"/>
</dbReference>
<feature type="domain" description="EamA" evidence="6">
    <location>
        <begin position="169"/>
        <end position="305"/>
    </location>
</feature>
<dbReference type="RefSeq" id="WP_124027435.1">
    <property type="nucleotide sequence ID" value="NZ_JBHRSN010000015.1"/>
</dbReference>
<sequence>MSTHPNQPETLQTNHYAKGLILSLTTAVMWGVLPLFLILCLKQMDSSTITFYRFVFAGVVVLFILIAQRRLKPVLHMPIKWRSMLFFTTFLLVLNYVTNVLGLVYLSPGSVQILMQIAPFALMAGGVFFFKESLTKTQKTGIVVLITGLMLFFQQRLPDILTSDKEQPIGIVIIAFSALVWASYALLQKNLLKQYSANQLNVFLYLVGALMLLPFSELGSVSELSVGLLLALLFCCINTLVAYGAFTEALRVWDASRVSAVLSTTPLFTFIFSEIADAIWPALFYVPNVSAMAYVGAGLVMLGSMICALGKRTPKAV</sequence>
<keyword evidence="4 5" id="KW-0472">Membrane</keyword>
<dbReference type="EMBL" id="RPOK01000002">
    <property type="protein sequence ID" value="RPJ67535.1"/>
    <property type="molecule type" value="Genomic_DNA"/>
</dbReference>